<dbReference type="AlphaFoldDB" id="A0A2J7QS17"/>
<evidence type="ECO:0000256" key="5">
    <source>
        <dbReference type="ARBA" id="ARBA00032644"/>
    </source>
</evidence>
<dbReference type="GO" id="GO:0000166">
    <property type="term" value="F:nucleotide binding"/>
    <property type="evidence" value="ECO:0007669"/>
    <property type="project" value="UniProtKB-KW"/>
</dbReference>
<dbReference type="PANTHER" id="PTHR21340:SF0">
    <property type="entry name" value="BIS(5'-NUCLEOSYL)-TETRAPHOSPHATASE [ASYMMETRICAL]"/>
    <property type="match status" value="1"/>
</dbReference>
<dbReference type="InterPro" id="IPR051325">
    <property type="entry name" value="Nudix_hydrolase_domain"/>
</dbReference>
<dbReference type="GO" id="GO:0006167">
    <property type="term" value="P:AMP biosynthetic process"/>
    <property type="evidence" value="ECO:0007669"/>
    <property type="project" value="TreeGrafter"/>
</dbReference>
<dbReference type="OrthoDB" id="276276at2759"/>
<dbReference type="InterPro" id="IPR015797">
    <property type="entry name" value="NUDIX_hydrolase-like_dom_sf"/>
</dbReference>
<dbReference type="Proteomes" id="UP000235965">
    <property type="component" value="Unassembled WGS sequence"/>
</dbReference>
<name>A0A2J7QS17_9NEOP</name>
<dbReference type="Gene3D" id="3.90.79.10">
    <property type="entry name" value="Nucleoside Triphosphate Pyrophosphohydrolase"/>
    <property type="match status" value="1"/>
</dbReference>
<dbReference type="PANTHER" id="PTHR21340">
    <property type="entry name" value="DIADENOSINE 5,5-P1,P4-TETRAPHOSPHATE PYROPHOSPHOHYDROLASE MUTT"/>
    <property type="match status" value="1"/>
</dbReference>
<sequence>MSSAKGLRASGFVIFRKVCNQIEYLLLQTSYGSHHWTPPKGHVDPGESDLETALRETEEETGLTKTDLCILADFNKTIQYVVRGKPKTAVYLLAELIKHNTPVKLSEEHQRFKWALLDEACELVEHQSLQEVLKVCSAFLHQYHT</sequence>
<comment type="caution">
    <text evidence="7">The sequence shown here is derived from an EMBL/GenBank/DDBJ whole genome shotgun (WGS) entry which is preliminary data.</text>
</comment>
<gene>
    <name evidence="7" type="primary">Nudt2</name>
    <name evidence="7" type="ORF">B7P43_G10064</name>
</gene>
<evidence type="ECO:0000256" key="4">
    <source>
        <dbReference type="ARBA" id="ARBA00022801"/>
    </source>
</evidence>
<evidence type="ECO:0000256" key="2">
    <source>
        <dbReference type="ARBA" id="ARBA00018911"/>
    </source>
</evidence>
<keyword evidence="8" id="KW-1185">Reference proteome</keyword>
<evidence type="ECO:0000256" key="3">
    <source>
        <dbReference type="ARBA" id="ARBA00022741"/>
    </source>
</evidence>
<dbReference type="GO" id="GO:0006754">
    <property type="term" value="P:ATP biosynthetic process"/>
    <property type="evidence" value="ECO:0007669"/>
    <property type="project" value="TreeGrafter"/>
</dbReference>
<keyword evidence="3" id="KW-0547">Nucleotide-binding</keyword>
<dbReference type="PROSITE" id="PS00893">
    <property type="entry name" value="NUDIX_BOX"/>
    <property type="match status" value="1"/>
</dbReference>
<dbReference type="FunCoup" id="A0A2J7QS17">
    <property type="interactions" value="252"/>
</dbReference>
<dbReference type="InterPro" id="IPR000086">
    <property type="entry name" value="NUDIX_hydrolase_dom"/>
</dbReference>
<dbReference type="InParanoid" id="A0A2J7QS17"/>
<evidence type="ECO:0000256" key="1">
    <source>
        <dbReference type="ARBA" id="ARBA00005582"/>
    </source>
</evidence>
<dbReference type="PROSITE" id="PS51462">
    <property type="entry name" value="NUDIX"/>
    <property type="match status" value="1"/>
</dbReference>
<dbReference type="EMBL" id="NEVH01011881">
    <property type="protein sequence ID" value="PNF31367.1"/>
    <property type="molecule type" value="Genomic_DNA"/>
</dbReference>
<dbReference type="CDD" id="cd03428">
    <property type="entry name" value="NUDIX_Ap4A_Nudt2"/>
    <property type="match status" value="1"/>
</dbReference>
<feature type="domain" description="Nudix hydrolase" evidence="6">
    <location>
        <begin position="5"/>
        <end position="137"/>
    </location>
</feature>
<dbReference type="InterPro" id="IPR020084">
    <property type="entry name" value="NUDIX_hydrolase_CS"/>
</dbReference>
<keyword evidence="4" id="KW-0378">Hydrolase</keyword>
<proteinExistence type="inferred from homology"/>
<reference evidence="7 8" key="1">
    <citation type="submission" date="2017-12" db="EMBL/GenBank/DDBJ databases">
        <title>Hemimetabolous genomes reveal molecular basis of termite eusociality.</title>
        <authorList>
            <person name="Harrison M.C."/>
            <person name="Jongepier E."/>
            <person name="Robertson H.M."/>
            <person name="Arning N."/>
            <person name="Bitard-Feildel T."/>
            <person name="Chao H."/>
            <person name="Childers C.P."/>
            <person name="Dinh H."/>
            <person name="Doddapaneni H."/>
            <person name="Dugan S."/>
            <person name="Gowin J."/>
            <person name="Greiner C."/>
            <person name="Han Y."/>
            <person name="Hu H."/>
            <person name="Hughes D.S.T."/>
            <person name="Huylmans A.-K."/>
            <person name="Kemena C."/>
            <person name="Kremer L.P.M."/>
            <person name="Lee S.L."/>
            <person name="Lopez-Ezquerra A."/>
            <person name="Mallet L."/>
            <person name="Monroy-Kuhn J.M."/>
            <person name="Moser A."/>
            <person name="Murali S.C."/>
            <person name="Muzny D.M."/>
            <person name="Otani S."/>
            <person name="Piulachs M.-D."/>
            <person name="Poelchau M."/>
            <person name="Qu J."/>
            <person name="Schaub F."/>
            <person name="Wada-Katsumata A."/>
            <person name="Worley K.C."/>
            <person name="Xie Q."/>
            <person name="Ylla G."/>
            <person name="Poulsen M."/>
            <person name="Gibbs R.A."/>
            <person name="Schal C."/>
            <person name="Richards S."/>
            <person name="Belles X."/>
            <person name="Korb J."/>
            <person name="Bornberg-Bauer E."/>
        </authorList>
    </citation>
    <scope>NUCLEOTIDE SEQUENCE [LARGE SCALE GENOMIC DNA]</scope>
    <source>
        <tissue evidence="7">Whole body</tissue>
    </source>
</reference>
<evidence type="ECO:0000259" key="6">
    <source>
        <dbReference type="PROSITE" id="PS51462"/>
    </source>
</evidence>
<organism evidence="7 8">
    <name type="scientific">Cryptotermes secundus</name>
    <dbReference type="NCBI Taxonomy" id="105785"/>
    <lineage>
        <taxon>Eukaryota</taxon>
        <taxon>Metazoa</taxon>
        <taxon>Ecdysozoa</taxon>
        <taxon>Arthropoda</taxon>
        <taxon>Hexapoda</taxon>
        <taxon>Insecta</taxon>
        <taxon>Pterygota</taxon>
        <taxon>Neoptera</taxon>
        <taxon>Polyneoptera</taxon>
        <taxon>Dictyoptera</taxon>
        <taxon>Blattodea</taxon>
        <taxon>Blattoidea</taxon>
        <taxon>Termitoidae</taxon>
        <taxon>Kalotermitidae</taxon>
        <taxon>Cryptotermitinae</taxon>
        <taxon>Cryptotermes</taxon>
    </lineage>
</organism>
<dbReference type="Pfam" id="PF00293">
    <property type="entry name" value="NUDIX"/>
    <property type="match status" value="1"/>
</dbReference>
<evidence type="ECO:0000313" key="7">
    <source>
        <dbReference type="EMBL" id="PNF31367.1"/>
    </source>
</evidence>
<comment type="similarity">
    <text evidence="1">Belongs to the Nudix hydrolase family.</text>
</comment>
<dbReference type="GO" id="GO:0004081">
    <property type="term" value="F:bis(5'-nucleosyl)-tetraphosphatase (asymmetrical) activity"/>
    <property type="evidence" value="ECO:0007669"/>
    <property type="project" value="TreeGrafter"/>
</dbReference>
<dbReference type="PRINTS" id="PR01405">
    <property type="entry name" value="TETRPHPHTASE"/>
</dbReference>
<dbReference type="STRING" id="105785.A0A2J7QS17"/>
<accession>A0A2J7QS17</accession>
<dbReference type="SUPFAM" id="SSF55811">
    <property type="entry name" value="Nudix"/>
    <property type="match status" value="1"/>
</dbReference>
<evidence type="ECO:0000313" key="8">
    <source>
        <dbReference type="Proteomes" id="UP000235965"/>
    </source>
</evidence>
<dbReference type="InterPro" id="IPR003565">
    <property type="entry name" value="Tetra_PHTase"/>
</dbReference>
<protein>
    <recommendedName>
        <fullName evidence="2">Bis(5'-nucleosyl)-tetraphosphatase [asymmetrical]</fullName>
    </recommendedName>
    <alternativeName>
        <fullName evidence="5">Diadenosine 5',5'''-P1,P4-tetraphosphate asymmetrical hydrolase</fullName>
    </alternativeName>
</protein>